<feature type="region of interest" description="Disordered" evidence="2">
    <location>
        <begin position="770"/>
        <end position="815"/>
    </location>
</feature>
<gene>
    <name evidence="4" type="ORF">TWF718_007664</name>
</gene>
<feature type="compositionally biased region" description="Acidic residues" evidence="2">
    <location>
        <begin position="770"/>
        <end position="779"/>
    </location>
</feature>
<dbReference type="InterPro" id="IPR044736">
    <property type="entry name" value="Gid1/RanBPM/SPLA_SPRY"/>
</dbReference>
<dbReference type="Pfam" id="PF00622">
    <property type="entry name" value="SPRY"/>
    <property type="match status" value="1"/>
</dbReference>
<dbReference type="Gene3D" id="2.60.120.920">
    <property type="match status" value="1"/>
</dbReference>
<dbReference type="InterPro" id="IPR002110">
    <property type="entry name" value="Ankyrin_rpt"/>
</dbReference>
<dbReference type="SMART" id="SM00449">
    <property type="entry name" value="SPRY"/>
    <property type="match status" value="1"/>
</dbReference>
<dbReference type="InterPro" id="IPR056125">
    <property type="entry name" value="DUF7708"/>
</dbReference>
<dbReference type="Proteomes" id="UP001313282">
    <property type="component" value="Unassembled WGS sequence"/>
</dbReference>
<dbReference type="InterPro" id="IPR001870">
    <property type="entry name" value="B30.2/SPRY"/>
</dbReference>
<dbReference type="Pfam" id="PF24809">
    <property type="entry name" value="DUF7708"/>
    <property type="match status" value="1"/>
</dbReference>
<evidence type="ECO:0000256" key="1">
    <source>
        <dbReference type="ARBA" id="ARBA00022737"/>
    </source>
</evidence>
<dbReference type="SUPFAM" id="SSF48403">
    <property type="entry name" value="Ankyrin repeat"/>
    <property type="match status" value="2"/>
</dbReference>
<keyword evidence="1" id="KW-0677">Repeat</keyword>
<dbReference type="SMART" id="SM00248">
    <property type="entry name" value="ANK"/>
    <property type="match status" value="10"/>
</dbReference>
<comment type="caution">
    <text evidence="4">The sequence shown here is derived from an EMBL/GenBank/DDBJ whole genome shotgun (WGS) entry which is preliminary data.</text>
</comment>
<evidence type="ECO:0000313" key="5">
    <source>
        <dbReference type="Proteomes" id="UP001313282"/>
    </source>
</evidence>
<feature type="region of interest" description="Disordered" evidence="2">
    <location>
        <begin position="981"/>
        <end position="1009"/>
    </location>
</feature>
<dbReference type="InterPro" id="IPR056884">
    <property type="entry name" value="NPHP3-like_N"/>
</dbReference>
<keyword evidence="5" id="KW-1185">Reference proteome</keyword>
<dbReference type="EMBL" id="JAVHNR010000004">
    <property type="protein sequence ID" value="KAK6345757.1"/>
    <property type="molecule type" value="Genomic_DNA"/>
</dbReference>
<reference evidence="4 5" key="1">
    <citation type="submission" date="2019-10" db="EMBL/GenBank/DDBJ databases">
        <authorList>
            <person name="Palmer J.M."/>
        </authorList>
    </citation>
    <scope>NUCLEOTIDE SEQUENCE [LARGE SCALE GENOMIC DNA]</scope>
    <source>
        <strain evidence="4 5">TWF718</strain>
    </source>
</reference>
<organism evidence="4 5">
    <name type="scientific">Orbilia javanica</name>
    <dbReference type="NCBI Taxonomy" id="47235"/>
    <lineage>
        <taxon>Eukaryota</taxon>
        <taxon>Fungi</taxon>
        <taxon>Dikarya</taxon>
        <taxon>Ascomycota</taxon>
        <taxon>Pezizomycotina</taxon>
        <taxon>Orbiliomycetes</taxon>
        <taxon>Orbiliales</taxon>
        <taxon>Orbiliaceae</taxon>
        <taxon>Orbilia</taxon>
    </lineage>
</organism>
<dbReference type="InterPro" id="IPR043136">
    <property type="entry name" value="B30.2/SPRY_sf"/>
</dbReference>
<evidence type="ECO:0000259" key="3">
    <source>
        <dbReference type="PROSITE" id="PS50188"/>
    </source>
</evidence>
<dbReference type="PANTHER" id="PTHR10039:SF14">
    <property type="entry name" value="NACHT DOMAIN-CONTAINING PROTEIN"/>
    <property type="match status" value="1"/>
</dbReference>
<dbReference type="Gene3D" id="3.40.50.300">
    <property type="entry name" value="P-loop containing nucleotide triphosphate hydrolases"/>
    <property type="match status" value="1"/>
</dbReference>
<evidence type="ECO:0000256" key="2">
    <source>
        <dbReference type="SAM" id="MobiDB-lite"/>
    </source>
</evidence>
<evidence type="ECO:0000313" key="4">
    <source>
        <dbReference type="EMBL" id="KAK6345757.1"/>
    </source>
</evidence>
<feature type="region of interest" description="Disordered" evidence="2">
    <location>
        <begin position="485"/>
        <end position="511"/>
    </location>
</feature>
<dbReference type="InterPro" id="IPR003877">
    <property type="entry name" value="SPRY_dom"/>
</dbReference>
<dbReference type="CDD" id="cd12885">
    <property type="entry name" value="SPRY_RanBP_like"/>
    <property type="match status" value="1"/>
</dbReference>
<dbReference type="Pfam" id="PF12796">
    <property type="entry name" value="Ank_2"/>
    <property type="match status" value="1"/>
</dbReference>
<accession>A0AAN8NWI3</accession>
<dbReference type="InterPro" id="IPR013320">
    <property type="entry name" value="ConA-like_dom_sf"/>
</dbReference>
<dbReference type="SUPFAM" id="SSF49899">
    <property type="entry name" value="Concanavalin A-like lectins/glucanases"/>
    <property type="match status" value="1"/>
</dbReference>
<dbReference type="Pfam" id="PF24883">
    <property type="entry name" value="NPHP3_N"/>
    <property type="match status" value="1"/>
</dbReference>
<dbReference type="Gene3D" id="1.25.40.20">
    <property type="entry name" value="Ankyrin repeat-containing domain"/>
    <property type="match status" value="2"/>
</dbReference>
<dbReference type="PROSITE" id="PS50188">
    <property type="entry name" value="B302_SPRY"/>
    <property type="match status" value="1"/>
</dbReference>
<sequence>MSVLVLSTTTVEISNPATFSNGPRTPLGEKNTAIESLCWSEAKAHFRRKHIQTSSGAQKNELEKNIERFLKNNNRIDETISECKNLKSAADRQYNHSSSGSPKFIRKLLDILVVVKSVGDPLLQCAPESVSIAWSAISLLINLGVNDLENCGRISEACTSIVTIVLNCRLYENRYQNDEASAGIISSIQQLLAVVLDFFWFASKKLRDKKIKRLFRDIFDQTVDETYQDVITRYKALREDTDLAFQERVVDSLQELKKDKEEIISWLFPPLQDITTKLEAWAGATKDVLTEVQVNNKFESYRRNLKPTDTHQRQLEATIEPLSRGINHLCKWLFKDQHYQSWERLPPKTRLEKETNLGASSSDGVASLAAHGDVEAAPPTNVNFLYIKGRAGFGKSVTMATVIKRLQSGFPAETEIPPKHAGDNEAVDKPPVLFFFFKKGDDATQLTSRAFSSLVAQLFDDNHAKTREAKENFIRAIDSLADSTPKTKKDGNVAGRASDTEPKEDISPTTSNKDLLKVESLAREIGKTVYIVIDGIDECTNYESEGLVGELIKLGRSKYASFKIIMSSREGLNFEHQFSKENDPESQSKFTLAANHGSDPEDNDPLYCVTHGDATILTVTKEANSEDMKEYLEYSLRELMKRRTPEIHQLERTNSRPLGKRDTKSKKKLDLKIRNMAKSIQQKSDGMFTYSAMVITNLSQPSPLSLGERLDNLPTGMNELYYRQLEALTSANKTLVMLALKRIMWSPTDMGTVELAEEFKQVYFREEDFAEEEGDTTDSDDNRSVDGSVSGEEDLEDTLTGPSMHKTLEVNGSRSGARPLLHRAETYLDENPIEKAMRNVNSEIHDTIFHLRNAGRDFFKFSKDKQTIGLIHKSVRDWFESESEIVAQCDRGISSIASLFSRDSKSREVKLTLPIPWVILKGQSDFMEFQSKKDAHLDILIYNLKVLIHPRFQRVYLPEYPDGLPGEAQEDTKFDRSAQTGLENGTQQVPRSDEEVPNQKGSTRSPGTFHKGPWRCEIHHWVHHMHCVGQLWPREERKGERWMELQDVLRKFVQPQNFRRWLIQYLQYSWNESLEVAYRSTVGVEPIHVAGFAGLEVFMEFLIMEPEAEVSLQKLTSTNRSALNYVEMLYFPETVKLVLQKGIDINIGDDHGRTPFTTCFAASEFTQNPIDYDSKPVKNLIKSLWYLIEKGADLNRPLENGIRPLQAIIIIGDESLFNFVMERGEVDVNLSDTNQRTALHSVWASPNLTPQARVSIAQKLLEAGADPNAQDCESKAPLLEAALSGSIEGVQLLLKLEGENKVNINDEDNEGYTALISTVINTYKSGGSQETAISLINLLIENGADIKLRGKDGWTAFRCAVWYELWDIVDVLMAAHSSAPGALRDDHSYLTEKDINCQTILHSAAMDESAGLEMAELVLKNLTPEEITDFLEQKDMPIRLTALHQSIAAGNLDVATYLLEHHAKSKGQSVGDMLLWYWMEGRENHAYALKGSLESWTELYLAILPTDTDNMFLHFAISVKHEEVIRQLAEAGIDPFKRDSENWDAFDWAYAYGCQEIMRKCFPNLEVDYQFRRENWKDTFNSITGWDRQRSHDCLEFLGTGNICHLTEDTASSELKKYAGNSDYRFLAVANHPISPYALEFYYEITIISSKEQKASFVALGLLGDGAPLNRLPGWDHFNVATYGFHGDDGHFFAPECCKDGLQWKKPETGDTPYGVGDTVGCGYDTLNHTVFWTLNGRYLGAGFEGVCYRLYPAIGTKHWFSVSTNFGDDPDKPFKWDRSRDLVYSQPEIRIDVE</sequence>
<dbReference type="PANTHER" id="PTHR10039">
    <property type="entry name" value="AMELOGENIN"/>
    <property type="match status" value="1"/>
</dbReference>
<proteinExistence type="predicted"/>
<protein>
    <recommendedName>
        <fullName evidence="3">B30.2/SPRY domain-containing protein</fullName>
    </recommendedName>
</protein>
<dbReference type="InterPro" id="IPR036770">
    <property type="entry name" value="Ankyrin_rpt-contain_sf"/>
</dbReference>
<feature type="compositionally biased region" description="Polar residues" evidence="2">
    <location>
        <begin position="981"/>
        <end position="990"/>
    </location>
</feature>
<name>A0AAN8NWI3_9PEZI</name>
<feature type="domain" description="B30.2/SPRY" evidence="3">
    <location>
        <begin position="1563"/>
        <end position="1772"/>
    </location>
</feature>
<dbReference type="InterPro" id="IPR027417">
    <property type="entry name" value="P-loop_NTPase"/>
</dbReference>